<proteinExistence type="predicted"/>
<reference evidence="2" key="1">
    <citation type="submission" date="2011-02" db="EMBL/GenBank/DDBJ databases">
        <title>The genome of the leaf-cutting ant Acromyrmex echinatior suggests key adaptations to social evolution and fungus farming.</title>
        <authorList>
            <person name="Nygaard S."/>
            <person name="Zhang G."/>
        </authorList>
    </citation>
    <scope>NUCLEOTIDE SEQUENCE</scope>
</reference>
<feature type="region of interest" description="Disordered" evidence="1">
    <location>
        <begin position="224"/>
        <end position="254"/>
    </location>
</feature>
<evidence type="ECO:0000313" key="2">
    <source>
        <dbReference type="EMBL" id="EGI65699.1"/>
    </source>
</evidence>
<evidence type="ECO:0000313" key="3">
    <source>
        <dbReference type="Proteomes" id="UP000007755"/>
    </source>
</evidence>
<dbReference type="InParanoid" id="F4WJC1"/>
<dbReference type="Proteomes" id="UP000007755">
    <property type="component" value="Unassembled WGS sequence"/>
</dbReference>
<organism evidence="3">
    <name type="scientific">Acromyrmex echinatior</name>
    <name type="common">Panamanian leafcutter ant</name>
    <name type="synonym">Acromyrmex octospinosus echinatior</name>
    <dbReference type="NCBI Taxonomy" id="103372"/>
    <lineage>
        <taxon>Eukaryota</taxon>
        <taxon>Metazoa</taxon>
        <taxon>Ecdysozoa</taxon>
        <taxon>Arthropoda</taxon>
        <taxon>Hexapoda</taxon>
        <taxon>Insecta</taxon>
        <taxon>Pterygota</taxon>
        <taxon>Neoptera</taxon>
        <taxon>Endopterygota</taxon>
        <taxon>Hymenoptera</taxon>
        <taxon>Apocrita</taxon>
        <taxon>Aculeata</taxon>
        <taxon>Formicoidea</taxon>
        <taxon>Formicidae</taxon>
        <taxon>Myrmicinae</taxon>
        <taxon>Acromyrmex</taxon>
    </lineage>
</organism>
<dbReference type="EMBL" id="GL888182">
    <property type="protein sequence ID" value="EGI65699.1"/>
    <property type="molecule type" value="Genomic_DNA"/>
</dbReference>
<evidence type="ECO:0000256" key="1">
    <source>
        <dbReference type="SAM" id="MobiDB-lite"/>
    </source>
</evidence>
<feature type="region of interest" description="Disordered" evidence="1">
    <location>
        <begin position="123"/>
        <end position="150"/>
    </location>
</feature>
<sequence>MDSTRLKIASWDTEGSPIVPRRSDRLATTYATRFLWNAFAGVPLHSARVMPNKSNKARRKIPPPLDNLSALAVLRYLRRLIAKQRGKYDLMRILSSFRLTDSYSQSKRVAGVVGGMMGRNADREMRTRPETKEGAGEEEKMEEGSRREIANVRDARRNHCDRTKTNRFDTDDTWTALYYCRILIVSNRDPAVREEIANGAIEAQWNLEKLYENDTARKGHFTRSISQVNPPTPPPPPPSSSPPPSPPPPPETPLMTKLANFGQLGFHCFHHACLPPSVPTFPDLQLLDRLV</sequence>
<gene>
    <name evidence="2" type="ORF">G5I_05800</name>
</gene>
<feature type="compositionally biased region" description="Pro residues" evidence="1">
    <location>
        <begin position="230"/>
        <end position="252"/>
    </location>
</feature>
<keyword evidence="3" id="KW-1185">Reference proteome</keyword>
<dbReference type="AlphaFoldDB" id="F4WJC1"/>
<accession>F4WJC1</accession>
<name>F4WJC1_ACREC</name>
<protein>
    <submittedName>
        <fullName evidence="2">Uncharacterized protein</fullName>
    </submittedName>
</protein>